<evidence type="ECO:0000256" key="3">
    <source>
        <dbReference type="ARBA" id="ARBA00022630"/>
    </source>
</evidence>
<reference evidence="10 11" key="1">
    <citation type="journal article" date="2019" name="Int. J. Syst. Evol. Microbiol.">
        <title>The Global Catalogue of Microorganisms (GCM) 10K type strain sequencing project: providing services to taxonomists for standard genome sequencing and annotation.</title>
        <authorList>
            <consortium name="The Broad Institute Genomics Platform"/>
            <consortium name="The Broad Institute Genome Sequencing Center for Infectious Disease"/>
            <person name="Wu L."/>
            <person name="Ma J."/>
        </authorList>
    </citation>
    <scope>NUCLEOTIDE SEQUENCE [LARGE SCALE GENOMIC DNA]</scope>
    <source>
        <strain evidence="10 11">JCM 6305</strain>
    </source>
</reference>
<evidence type="ECO:0000313" key="11">
    <source>
        <dbReference type="Proteomes" id="UP001501638"/>
    </source>
</evidence>
<evidence type="ECO:0000259" key="7">
    <source>
        <dbReference type="Pfam" id="PF00441"/>
    </source>
</evidence>
<evidence type="ECO:0000256" key="6">
    <source>
        <dbReference type="RuleBase" id="RU362125"/>
    </source>
</evidence>
<evidence type="ECO:0000256" key="2">
    <source>
        <dbReference type="ARBA" id="ARBA00009347"/>
    </source>
</evidence>
<feature type="domain" description="Acyl-CoA dehydrogenase/oxidase C-terminal" evidence="7">
    <location>
        <begin position="309"/>
        <end position="475"/>
    </location>
</feature>
<dbReference type="CDD" id="cd01153">
    <property type="entry name" value="ACAD_fadE5"/>
    <property type="match status" value="1"/>
</dbReference>
<dbReference type="Pfam" id="PF00441">
    <property type="entry name" value="Acyl-CoA_dh_1"/>
    <property type="match status" value="1"/>
</dbReference>
<dbReference type="Pfam" id="PF02770">
    <property type="entry name" value="Acyl-CoA_dh_M"/>
    <property type="match status" value="1"/>
</dbReference>
<dbReference type="InterPro" id="IPR046373">
    <property type="entry name" value="Acyl-CoA_Oxase/DH_mid-dom_sf"/>
</dbReference>
<evidence type="ECO:0000256" key="5">
    <source>
        <dbReference type="ARBA" id="ARBA00023002"/>
    </source>
</evidence>
<accession>A0ABN3KRR8</accession>
<dbReference type="InterPro" id="IPR052166">
    <property type="entry name" value="Diverse_Acyl-CoA_DH"/>
</dbReference>
<organism evidence="10 11">
    <name type="scientific">Streptomyces macrosporus</name>
    <dbReference type="NCBI Taxonomy" id="44032"/>
    <lineage>
        <taxon>Bacteria</taxon>
        <taxon>Bacillati</taxon>
        <taxon>Actinomycetota</taxon>
        <taxon>Actinomycetes</taxon>
        <taxon>Kitasatosporales</taxon>
        <taxon>Streptomycetaceae</taxon>
        <taxon>Streptomyces</taxon>
    </lineage>
</organism>
<dbReference type="SUPFAM" id="SSF47203">
    <property type="entry name" value="Acyl-CoA dehydrogenase C-terminal domain-like"/>
    <property type="match status" value="1"/>
</dbReference>
<gene>
    <name evidence="10" type="ORF">GCM10010405_60650</name>
</gene>
<dbReference type="Proteomes" id="UP001501638">
    <property type="component" value="Unassembled WGS sequence"/>
</dbReference>
<evidence type="ECO:0000256" key="1">
    <source>
        <dbReference type="ARBA" id="ARBA00001974"/>
    </source>
</evidence>
<keyword evidence="11" id="KW-1185">Reference proteome</keyword>
<dbReference type="InterPro" id="IPR037069">
    <property type="entry name" value="AcylCoA_DH/ox_N_sf"/>
</dbReference>
<comment type="similarity">
    <text evidence="2 6">Belongs to the acyl-CoA dehydrogenase family.</text>
</comment>
<dbReference type="SUPFAM" id="SSF56645">
    <property type="entry name" value="Acyl-CoA dehydrogenase NM domain-like"/>
    <property type="match status" value="1"/>
</dbReference>
<evidence type="ECO:0000313" key="10">
    <source>
        <dbReference type="EMBL" id="GAA2467867.1"/>
    </source>
</evidence>
<dbReference type="Pfam" id="PF12806">
    <property type="entry name" value="Acyl-CoA_dh_C"/>
    <property type="match status" value="1"/>
</dbReference>
<dbReference type="Gene3D" id="2.40.110.10">
    <property type="entry name" value="Butyryl-CoA Dehydrogenase, subunit A, domain 2"/>
    <property type="match status" value="1"/>
</dbReference>
<evidence type="ECO:0000259" key="8">
    <source>
        <dbReference type="Pfam" id="PF02770"/>
    </source>
</evidence>
<proteinExistence type="inferred from homology"/>
<protein>
    <submittedName>
        <fullName evidence="10">Acyl-CoA dehydrogenase</fullName>
    </submittedName>
</protein>
<keyword evidence="5 6" id="KW-0560">Oxidoreductase</keyword>
<name>A0ABN3KRR8_9ACTN</name>
<dbReference type="EMBL" id="BAAASZ010000052">
    <property type="protein sequence ID" value="GAA2467867.1"/>
    <property type="molecule type" value="Genomic_DNA"/>
</dbReference>
<dbReference type="Gene3D" id="1.10.540.10">
    <property type="entry name" value="Acyl-CoA dehydrogenase/oxidase, N-terminal domain"/>
    <property type="match status" value="1"/>
</dbReference>
<feature type="domain" description="Acetyl-CoA dehydrogenase-like C-terminal" evidence="9">
    <location>
        <begin position="496"/>
        <end position="627"/>
    </location>
</feature>
<dbReference type="InterPro" id="IPR034188">
    <property type="entry name" value="FadE5-like"/>
</dbReference>
<keyword evidence="4 6" id="KW-0274">FAD</keyword>
<dbReference type="InterPro" id="IPR006091">
    <property type="entry name" value="Acyl-CoA_Oxase/DH_mid-dom"/>
</dbReference>
<dbReference type="InterPro" id="IPR025878">
    <property type="entry name" value="Acyl-CoA_dh-like_C_dom"/>
</dbReference>
<keyword evidence="3 6" id="KW-0285">Flavoprotein</keyword>
<comment type="cofactor">
    <cofactor evidence="1 6">
        <name>FAD</name>
        <dbReference type="ChEBI" id="CHEBI:57692"/>
    </cofactor>
</comment>
<sequence>MMTATYWYAYVRTLLPIHYGAVAMGHYKSNLRDIEFNLFEVLGRDTVYGTGPFAEMDVETAKSVLSEIARLAENELAASFEDADRNPPVFDPETNTAPVPASFKKSYQAYMDAEWWRLGIPEEIGGTTVPRSLLWAFAETILGSNPAVWMYASGPAFAGVLYDEGTEEQKKIAKLMADKQWGSTMVLTEPDAGSDVGAGRTKAVKQEDGSWHIEGVKRFITSGEHDMSENIVHFVLARPEGHGPGTKGLSLFIVPKYDFDWDTGELGERNGVYATNVEHKMGLRVSNTCEMTFGANHPAKGWLLGEKHDGIRQMFKIIEFARMMVGTKAIATLSTGYLNALEYAKQRVQGADLAQFTDKTAPRVTITHHPDVRRSLMTQKAYAEGMRSLVLYTAAVQDEVLAKEAAGEDASAAKRLNDLLLPIVKGYGSEKSYEQLAQSLQTLGGSGYLQEYPIEQYIRDSKIDTLYEGTTAIQGQDFFFRKIVRDQGQALTAMSEEIKKFLAEAAGGEELAEARDLLAKAAGDLEAIVGTMLTDLAATEKDVKSIYKVGLNTTRLLMAAGDVVVGYLLLKGAAVAVDKLPGASAKDKSFYQGKIAAAKFFAANVLPGLAVQRQIAEATDLSVMELPEEAF</sequence>
<evidence type="ECO:0000259" key="9">
    <source>
        <dbReference type="Pfam" id="PF12806"/>
    </source>
</evidence>
<dbReference type="PANTHER" id="PTHR42803">
    <property type="entry name" value="ACYL-COA DEHYDROGENASE"/>
    <property type="match status" value="1"/>
</dbReference>
<feature type="domain" description="Acyl-CoA oxidase/dehydrogenase middle" evidence="8">
    <location>
        <begin position="185"/>
        <end position="293"/>
    </location>
</feature>
<dbReference type="PANTHER" id="PTHR42803:SF1">
    <property type="entry name" value="BROAD-SPECIFICITY LINEAR ACYL-COA DEHYDROGENASE FADE5"/>
    <property type="match status" value="1"/>
</dbReference>
<comment type="caution">
    <text evidence="10">The sequence shown here is derived from an EMBL/GenBank/DDBJ whole genome shotgun (WGS) entry which is preliminary data.</text>
</comment>
<dbReference type="InterPro" id="IPR009100">
    <property type="entry name" value="AcylCoA_DH/oxidase_NM_dom_sf"/>
</dbReference>
<dbReference type="InterPro" id="IPR036250">
    <property type="entry name" value="AcylCo_DH-like_C"/>
</dbReference>
<dbReference type="InterPro" id="IPR009075">
    <property type="entry name" value="AcylCo_DH/oxidase_C"/>
</dbReference>
<evidence type="ECO:0000256" key="4">
    <source>
        <dbReference type="ARBA" id="ARBA00022827"/>
    </source>
</evidence>
<dbReference type="Gene3D" id="1.20.140.10">
    <property type="entry name" value="Butyryl-CoA Dehydrogenase, subunit A, domain 3"/>
    <property type="match status" value="1"/>
</dbReference>